<dbReference type="InterPro" id="IPR000195">
    <property type="entry name" value="Rab-GAP-TBC_dom"/>
</dbReference>
<evidence type="ECO:0000256" key="3">
    <source>
        <dbReference type="ARBA" id="ARBA00022473"/>
    </source>
</evidence>
<dbReference type="Proteomes" id="UP001146120">
    <property type="component" value="Unassembled WGS sequence"/>
</dbReference>
<evidence type="ECO:0000256" key="4">
    <source>
        <dbReference type="ARBA" id="ARBA00023034"/>
    </source>
</evidence>
<dbReference type="GO" id="GO:0042147">
    <property type="term" value="P:retrograde transport, endosome to Golgi"/>
    <property type="evidence" value="ECO:0007669"/>
    <property type="project" value="InterPro"/>
</dbReference>
<dbReference type="EMBL" id="DAKRPA010000229">
    <property type="protein sequence ID" value="DAZ94859.1"/>
    <property type="molecule type" value="Genomic_DNA"/>
</dbReference>
<dbReference type="GO" id="GO:0099041">
    <property type="term" value="P:vesicle tethering to Golgi"/>
    <property type="evidence" value="ECO:0007669"/>
    <property type="project" value="TreeGrafter"/>
</dbReference>
<keyword evidence="3" id="KW-0217">Developmental protein</keyword>
<dbReference type="InterPro" id="IPR036873">
    <property type="entry name" value="Rhodanese-like_dom_sf"/>
</dbReference>
<feature type="domain" description="Rab-GAP TBC" evidence="7">
    <location>
        <begin position="89"/>
        <end position="305"/>
    </location>
</feature>
<dbReference type="PANTHER" id="PTHR13297:SF5">
    <property type="entry name" value="TBC1 DOMAIN FAMILY MEMBER 23"/>
    <property type="match status" value="1"/>
</dbReference>
<dbReference type="PROSITE" id="PS50086">
    <property type="entry name" value="TBC_RABGAP"/>
    <property type="match status" value="1"/>
</dbReference>
<evidence type="ECO:0000259" key="6">
    <source>
        <dbReference type="PROSITE" id="PS50020"/>
    </source>
</evidence>
<dbReference type="InterPro" id="IPR001763">
    <property type="entry name" value="Rhodanese-like_dom"/>
</dbReference>
<evidence type="ECO:0000259" key="7">
    <source>
        <dbReference type="PROSITE" id="PS50086"/>
    </source>
</evidence>
<dbReference type="InterPro" id="IPR035969">
    <property type="entry name" value="Rab-GAP_TBC_sf"/>
</dbReference>
<dbReference type="InterPro" id="IPR001202">
    <property type="entry name" value="WW_dom"/>
</dbReference>
<keyword evidence="10" id="KW-1185">Reference proteome</keyword>
<dbReference type="Pfam" id="PF00566">
    <property type="entry name" value="RabGAP-TBC"/>
    <property type="match status" value="1"/>
</dbReference>
<dbReference type="PROSITE" id="PS50020">
    <property type="entry name" value="WW_DOMAIN_2"/>
    <property type="match status" value="1"/>
</dbReference>
<feature type="region of interest" description="Disordered" evidence="5">
    <location>
        <begin position="723"/>
        <end position="852"/>
    </location>
</feature>
<feature type="domain" description="WW" evidence="6">
    <location>
        <begin position="417"/>
        <end position="446"/>
    </location>
</feature>
<evidence type="ECO:0000259" key="8">
    <source>
        <dbReference type="PROSITE" id="PS50206"/>
    </source>
</evidence>
<dbReference type="PANTHER" id="PTHR13297">
    <property type="entry name" value="TBC1 DOMAIN FAMILY MEMBER 23-RELATED"/>
    <property type="match status" value="1"/>
</dbReference>
<keyword evidence="4" id="KW-0333">Golgi apparatus</keyword>
<feature type="domain" description="Rhodanese" evidence="8">
    <location>
        <begin position="481"/>
        <end position="605"/>
    </location>
</feature>
<dbReference type="SUPFAM" id="SSF52821">
    <property type="entry name" value="Rhodanese/Cell cycle control phosphatase"/>
    <property type="match status" value="1"/>
</dbReference>
<comment type="subcellular location">
    <subcellularLocation>
        <location evidence="1">Golgi apparatus</location>
        <location evidence="1">trans-Golgi network</location>
    </subcellularLocation>
</comment>
<evidence type="ECO:0000256" key="2">
    <source>
        <dbReference type="ARBA" id="ARBA00014207"/>
    </source>
</evidence>
<organism evidence="9 10">
    <name type="scientific">Lagenidium giganteum</name>
    <dbReference type="NCBI Taxonomy" id="4803"/>
    <lineage>
        <taxon>Eukaryota</taxon>
        <taxon>Sar</taxon>
        <taxon>Stramenopiles</taxon>
        <taxon>Oomycota</taxon>
        <taxon>Peronosporomycetes</taxon>
        <taxon>Pythiales</taxon>
        <taxon>Pythiaceae</taxon>
    </lineage>
</organism>
<feature type="compositionally biased region" description="Acidic residues" evidence="5">
    <location>
        <begin position="816"/>
        <end position="825"/>
    </location>
</feature>
<evidence type="ECO:0000256" key="5">
    <source>
        <dbReference type="SAM" id="MobiDB-lite"/>
    </source>
</evidence>
<name>A0AAV2YQD2_9STRA</name>
<evidence type="ECO:0000256" key="1">
    <source>
        <dbReference type="ARBA" id="ARBA00004601"/>
    </source>
</evidence>
<reference evidence="9" key="2">
    <citation type="journal article" date="2023" name="Microbiol Resour">
        <title>Decontamination and Annotation of the Draft Genome Sequence of the Oomycete Lagenidium giganteum ARSEF 373.</title>
        <authorList>
            <person name="Morgan W.R."/>
            <person name="Tartar A."/>
        </authorList>
    </citation>
    <scope>NUCLEOTIDE SEQUENCE</scope>
    <source>
        <strain evidence="9">ARSEF 373</strain>
    </source>
</reference>
<dbReference type="InterPro" id="IPR039755">
    <property type="entry name" value="TBC1D23"/>
</dbReference>
<protein>
    <recommendedName>
        <fullName evidence="2">TBC1 domain family member 23</fullName>
    </recommendedName>
</protein>
<gene>
    <name evidence="9" type="ORF">N0F65_008161</name>
</gene>
<evidence type="ECO:0000313" key="10">
    <source>
        <dbReference type="Proteomes" id="UP001146120"/>
    </source>
</evidence>
<dbReference type="GO" id="GO:0005829">
    <property type="term" value="C:cytosol"/>
    <property type="evidence" value="ECO:0007669"/>
    <property type="project" value="GOC"/>
</dbReference>
<dbReference type="CDD" id="cd00201">
    <property type="entry name" value="WW"/>
    <property type="match status" value="1"/>
</dbReference>
<dbReference type="Gene3D" id="3.40.250.10">
    <property type="entry name" value="Rhodanese-like domain"/>
    <property type="match status" value="1"/>
</dbReference>
<comment type="caution">
    <text evidence="9">The sequence shown here is derived from an EMBL/GenBank/DDBJ whole genome shotgun (WGS) entry which is preliminary data.</text>
</comment>
<accession>A0AAV2YQD2</accession>
<feature type="region of interest" description="Disordered" evidence="5">
    <location>
        <begin position="637"/>
        <end position="691"/>
    </location>
</feature>
<reference evidence="9" key="1">
    <citation type="submission" date="2022-11" db="EMBL/GenBank/DDBJ databases">
        <authorList>
            <person name="Morgan W.R."/>
            <person name="Tartar A."/>
        </authorList>
    </citation>
    <scope>NUCLEOTIDE SEQUENCE</scope>
    <source>
        <strain evidence="9">ARSEF 373</strain>
    </source>
</reference>
<evidence type="ECO:0000313" key="9">
    <source>
        <dbReference type="EMBL" id="DAZ94859.1"/>
    </source>
</evidence>
<dbReference type="PROSITE" id="PS50206">
    <property type="entry name" value="RHODANESE_3"/>
    <property type="match status" value="1"/>
</dbReference>
<dbReference type="AlphaFoldDB" id="A0AAV2YQD2"/>
<dbReference type="Gene3D" id="2.20.70.10">
    <property type="match status" value="1"/>
</dbReference>
<sequence>MSEEQVPDSSVVERRAAALRRVLLRQKLRLWASKAKQERDDFAEELLQLFSSSTSSSAGENGTRLITRRPGVEEVKHCLLASLYPCLPPQCEMLRGEIWQVLLNVFKRNQHGVAAQEFDRMVARLSKLPRDPLLVAECTLVSQLLATTAEEQAQVQHNVEMLLVWFLTTKSIAYSSGMARVLAPFFLLHLPLPTIYDCFYQYCALFLPDFMNNESVYGSQIDTSANTQPTPDMYNPEVRRERQELVEQLLSYHDPQLAHVLTQWCPEEWSRPGALIPADFFLDNVYRVMPPTGFVYVIDQYLLTGDNHFGLFILVAALMHSRDELFQLRSSADVKQLIQSTFETTALQDPKQAQLLCMWAARLRVRTPKRYRCALSDQGDQRCATRRVMELAFKRQRSGSMELEDLGRKSDVDMSEWQRRESKSYAGKVFWYHTPTGKTQWEHPAETAQPAPALFALPVSVEEVAAQAMGEKTVAPADEPNDVHYFVVDCRALRSSEDLKSGRIPAAYTLDPSVFDSPELIAKSMEAFNPMKSRVHIVLVGHGVGIPPELVTTDELKTSVRDAVRHDIDSINRAALFFQKRGFRFVGVLDGGYSSWHAYMRDHAAYSLQELLGHVESECHYCRYDIMLRTGEDPFKKKKESESRFRRKKSAMPTVTNLPVNGGEGDPSIISTSNVTPAPSSGGRRSFTLSRNSITNMQKKFSEAKILSDVKMPDVKMLSDVKMPKLPQWGRRSSSSASQLSDNNKRTDSTASDAPSGADDRSSDGRASATDEPAEAEKSDPVAEEEAAPTQGSSDAIISPPRNRKKSFVGVFTIDYSDDDDDFDPAPEPLQAKGTDEIAPEAGAGVAPTTTA</sequence>
<feature type="compositionally biased region" description="Polar residues" evidence="5">
    <location>
        <begin position="669"/>
        <end position="679"/>
    </location>
</feature>
<dbReference type="GO" id="GO:0005802">
    <property type="term" value="C:trans-Golgi network"/>
    <property type="evidence" value="ECO:0007669"/>
    <property type="project" value="TreeGrafter"/>
</dbReference>
<proteinExistence type="predicted"/>
<dbReference type="SUPFAM" id="SSF47923">
    <property type="entry name" value="Ypt/Rab-GAP domain of gyp1p"/>
    <property type="match status" value="1"/>
</dbReference>